<dbReference type="Proteomes" id="UP000001223">
    <property type="component" value="Segment"/>
</dbReference>
<name>K4MMG6_9CAUD</name>
<accession>K4MMG6</accession>
<reference evidence="1 2" key="1">
    <citation type="journal article" date="2012" name="J. Virol.">
        <title>Complete Genome Sequence of IME11, a New N4-Like Bacteriophage.</title>
        <authorList>
            <person name="Fan H."/>
            <person name="Fan H."/>
            <person name="An X."/>
            <person name="Huang Y."/>
            <person name="Zhang Z."/>
            <person name="Mi Z."/>
            <person name="Tong Y."/>
        </authorList>
    </citation>
    <scope>NUCLEOTIDE SEQUENCE [LARGE SCALE GENOMIC DNA]</scope>
</reference>
<evidence type="ECO:0000313" key="2">
    <source>
        <dbReference type="Proteomes" id="UP000001223"/>
    </source>
</evidence>
<proteinExistence type="predicted"/>
<dbReference type="EMBL" id="JX880034">
    <property type="protein sequence ID" value="AFV29140.1"/>
    <property type="molecule type" value="Genomic_DNA"/>
</dbReference>
<evidence type="ECO:0000313" key="1">
    <source>
        <dbReference type="EMBL" id="AFV29140.1"/>
    </source>
</evidence>
<keyword evidence="2" id="KW-1185">Reference proteome</keyword>
<dbReference type="GeneID" id="13997508"/>
<dbReference type="KEGG" id="vg:13997508"/>
<gene>
    <name evidence="1" type="ORF">IME11_91</name>
</gene>
<sequence length="65" mass="6962">MSKQTVIRDAAGNVINIGPWDFVKTVETDLSTGEDYLVINNPMPDGCYESTAEITTLPDGGLSAE</sequence>
<protein>
    <submittedName>
        <fullName evidence="1">Uncharacterized protein</fullName>
    </submittedName>
</protein>
<organism evidence="1 2">
    <name type="scientific">Escherichia phage IME11</name>
    <dbReference type="NCBI Taxonomy" id="1239384"/>
    <lineage>
        <taxon>Viruses</taxon>
        <taxon>Duplodnaviria</taxon>
        <taxon>Heunggongvirae</taxon>
        <taxon>Uroviricota</taxon>
        <taxon>Caudoviricetes</taxon>
        <taxon>Schitoviridae</taxon>
        <taxon>Enquatrovirinae</taxon>
        <taxon>Gamaleyavirus</taxon>
        <taxon>Gamaleyavirus IME11</taxon>
    </lineage>
</organism>
<dbReference type="RefSeq" id="YP_006990696.1">
    <property type="nucleotide sequence ID" value="NC_019423.1"/>
</dbReference>